<evidence type="ECO:0000313" key="1">
    <source>
        <dbReference type="EMBL" id="QVV89071.1"/>
    </source>
</evidence>
<sequence length="80" mass="9565">MSNYCFSIHALSMAQERDISHEWIRKTIENPDYTELREDGTMHYIAVIPERKGKFLRVIINPSVQPQRIITVFFDRRVQK</sequence>
<accession>A0A8E7EJX0</accession>
<name>A0A8E7EJX0_9EURY</name>
<organism evidence="1 2">
    <name type="scientific">Methanospirillum purgamenti</name>
    <dbReference type="NCBI Taxonomy" id="2834276"/>
    <lineage>
        <taxon>Archaea</taxon>
        <taxon>Methanobacteriati</taxon>
        <taxon>Methanobacteriota</taxon>
        <taxon>Stenosarchaea group</taxon>
        <taxon>Methanomicrobia</taxon>
        <taxon>Methanomicrobiales</taxon>
        <taxon>Methanospirillaceae</taxon>
        <taxon>Methanospirillum</taxon>
    </lineage>
</organism>
<dbReference type="EMBL" id="CP075546">
    <property type="protein sequence ID" value="QVV89071.1"/>
    <property type="molecule type" value="Genomic_DNA"/>
</dbReference>
<dbReference type="RefSeq" id="WP_214419873.1">
    <property type="nucleotide sequence ID" value="NZ_JAXCMI010000003.1"/>
</dbReference>
<dbReference type="AlphaFoldDB" id="A0A8E7EJX0"/>
<reference evidence="1 2" key="1">
    <citation type="submission" date="2021-05" db="EMBL/GenBank/DDBJ databases">
        <title>A novel Methanospirillum isolate from a pyrite-forming mixed culture.</title>
        <authorList>
            <person name="Bunk B."/>
            <person name="Sproer C."/>
            <person name="Spring S."/>
            <person name="Pester M."/>
        </authorList>
    </citation>
    <scope>NUCLEOTIDE SEQUENCE [LARGE SCALE GENOMIC DNA]</scope>
    <source>
        <strain evidence="1 2">J.3.6.1-F.2.7.3</strain>
    </source>
</reference>
<dbReference type="KEGG" id="mrtj:KHC33_00590"/>
<dbReference type="Proteomes" id="UP000680656">
    <property type="component" value="Chromosome"/>
</dbReference>
<keyword evidence="2" id="KW-1185">Reference proteome</keyword>
<protein>
    <submittedName>
        <fullName evidence="1">DUF4258 domain-containing protein</fullName>
    </submittedName>
</protein>
<gene>
    <name evidence="1" type="ORF">KHC33_00590</name>
</gene>
<evidence type="ECO:0000313" key="2">
    <source>
        <dbReference type="Proteomes" id="UP000680656"/>
    </source>
</evidence>
<proteinExistence type="predicted"/>
<dbReference type="InterPro" id="IPR025354">
    <property type="entry name" value="DUF4258"/>
</dbReference>
<dbReference type="Pfam" id="PF14076">
    <property type="entry name" value="DUF4258"/>
    <property type="match status" value="1"/>
</dbReference>